<dbReference type="InterPro" id="IPR026849">
    <property type="entry name" value="ATG2"/>
</dbReference>
<dbReference type="GO" id="GO:0034045">
    <property type="term" value="C:phagophore assembly site membrane"/>
    <property type="evidence" value="ECO:0007669"/>
    <property type="project" value="UniProtKB-SubCell"/>
</dbReference>
<evidence type="ECO:0000256" key="6">
    <source>
        <dbReference type="ARBA" id="ARBA00022824"/>
    </source>
</evidence>
<comment type="subcellular location">
    <subcellularLocation>
        <location evidence="1">Endoplasmic reticulum membrane</location>
        <topology evidence="1">Peripheral membrane protein</topology>
    </subcellularLocation>
    <subcellularLocation>
        <location evidence="2">Preautophagosomal structure membrane</location>
        <topology evidence="2">Peripheral membrane protein</topology>
    </subcellularLocation>
</comment>
<sequence length="248" mass="27054">MEQGALRGLLMGLGQLNSSEIKLKSICYRHGLLGLHKILSFATNEWQQDIIKNQLPSLLGGVGPMHSFVQLFQGIKDLFYLPVMQYRRDGQIVRGLQHGASSFSTSTAMAFLDLTSRLVGAIQGCAEIAYDMVSPGPSVAYKYLTSTESCRHGNQPADIREGVATAYHVVKEGLGDTARTIYHVAATEHEHKGVPGAVGGVLRQIPPSLFTPVILAGKATRSVLDGMLHQLVPDAHQEDIHKWRTKKS</sequence>
<accession>A0A087TR32</accession>
<name>A0A087TR32_STEMI</name>
<dbReference type="GO" id="GO:0043495">
    <property type="term" value="F:protein-membrane adaptor activity"/>
    <property type="evidence" value="ECO:0007669"/>
    <property type="project" value="TreeGrafter"/>
</dbReference>
<dbReference type="Proteomes" id="UP000054359">
    <property type="component" value="Unassembled WGS sequence"/>
</dbReference>
<keyword evidence="7" id="KW-0072">Autophagy</keyword>
<evidence type="ECO:0000256" key="11">
    <source>
        <dbReference type="ARBA" id="ARBA00024615"/>
    </source>
</evidence>
<evidence type="ECO:0000256" key="1">
    <source>
        <dbReference type="ARBA" id="ARBA00004406"/>
    </source>
</evidence>
<dbReference type="EMBL" id="KK116364">
    <property type="protein sequence ID" value="KFM67571.1"/>
    <property type="molecule type" value="Genomic_DNA"/>
</dbReference>
<organism evidence="12 13">
    <name type="scientific">Stegodyphus mimosarum</name>
    <name type="common">African social velvet spider</name>
    <dbReference type="NCBI Taxonomy" id="407821"/>
    <lineage>
        <taxon>Eukaryota</taxon>
        <taxon>Metazoa</taxon>
        <taxon>Ecdysozoa</taxon>
        <taxon>Arthropoda</taxon>
        <taxon>Chelicerata</taxon>
        <taxon>Arachnida</taxon>
        <taxon>Araneae</taxon>
        <taxon>Araneomorphae</taxon>
        <taxon>Entelegynae</taxon>
        <taxon>Eresoidea</taxon>
        <taxon>Eresidae</taxon>
        <taxon>Stegodyphus</taxon>
    </lineage>
</organism>
<dbReference type="AlphaFoldDB" id="A0A087TR32"/>
<comment type="catalytic activity">
    <reaction evidence="11">
        <text>a 1,2-diacyl-sn-glycero-3-phosphoethanolamine(in) = a 1,2-diacyl-sn-glycero-3-phosphoethanolamine(out)</text>
        <dbReference type="Rhea" id="RHEA:38895"/>
        <dbReference type="ChEBI" id="CHEBI:64612"/>
    </reaction>
</comment>
<comment type="catalytic activity">
    <reaction evidence="10">
        <text>a 1,2-diacyl-sn-glycero-3-phospho-L-serine(in) = a 1,2-diacyl-sn-glycero-3-phospho-L-serine(out)</text>
        <dbReference type="Rhea" id="RHEA:38663"/>
        <dbReference type="ChEBI" id="CHEBI:57262"/>
    </reaction>
</comment>
<dbReference type="GO" id="GO:0000045">
    <property type="term" value="P:autophagosome assembly"/>
    <property type="evidence" value="ECO:0007669"/>
    <property type="project" value="TreeGrafter"/>
</dbReference>
<evidence type="ECO:0000256" key="8">
    <source>
        <dbReference type="ARBA" id="ARBA00023055"/>
    </source>
</evidence>
<proteinExistence type="inferred from homology"/>
<evidence type="ECO:0000256" key="5">
    <source>
        <dbReference type="ARBA" id="ARBA00022448"/>
    </source>
</evidence>
<dbReference type="STRING" id="407821.A0A087TR32"/>
<dbReference type="OrthoDB" id="6421656at2759"/>
<reference evidence="12 13" key="1">
    <citation type="submission" date="2013-11" db="EMBL/GenBank/DDBJ databases">
        <title>Genome sequencing of Stegodyphus mimosarum.</title>
        <authorList>
            <person name="Bechsgaard J."/>
        </authorList>
    </citation>
    <scope>NUCLEOTIDE SEQUENCE [LARGE SCALE GENOMIC DNA]</scope>
</reference>
<dbReference type="GO" id="GO:0032266">
    <property type="term" value="F:phosphatidylinositol-3-phosphate binding"/>
    <property type="evidence" value="ECO:0007669"/>
    <property type="project" value="TreeGrafter"/>
</dbReference>
<dbReference type="PANTHER" id="PTHR13190:SF1">
    <property type="entry name" value="AUTOPHAGY-RELATED 2, ISOFORM A"/>
    <property type="match status" value="1"/>
</dbReference>
<dbReference type="GO" id="GO:0006869">
    <property type="term" value="P:lipid transport"/>
    <property type="evidence" value="ECO:0007669"/>
    <property type="project" value="UniProtKB-KW"/>
</dbReference>
<keyword evidence="6" id="KW-0256">Endoplasmic reticulum</keyword>
<evidence type="ECO:0000256" key="2">
    <source>
        <dbReference type="ARBA" id="ARBA00004623"/>
    </source>
</evidence>
<dbReference type="PANTHER" id="PTHR13190">
    <property type="entry name" value="AUTOPHAGY-RELATED 2, ISOFORM A"/>
    <property type="match status" value="1"/>
</dbReference>
<dbReference type="Pfam" id="PF13329">
    <property type="entry name" value="ATG2_CAD"/>
    <property type="match status" value="1"/>
</dbReference>
<gene>
    <name evidence="12" type="ORF">X975_18521</name>
</gene>
<evidence type="ECO:0000313" key="12">
    <source>
        <dbReference type="EMBL" id="KFM67571.1"/>
    </source>
</evidence>
<evidence type="ECO:0000256" key="7">
    <source>
        <dbReference type="ARBA" id="ARBA00023006"/>
    </source>
</evidence>
<dbReference type="GO" id="GO:0061908">
    <property type="term" value="C:phagophore"/>
    <property type="evidence" value="ECO:0007669"/>
    <property type="project" value="TreeGrafter"/>
</dbReference>
<dbReference type="GO" id="GO:0005789">
    <property type="term" value="C:endoplasmic reticulum membrane"/>
    <property type="evidence" value="ECO:0007669"/>
    <property type="project" value="UniProtKB-SubCell"/>
</dbReference>
<evidence type="ECO:0000313" key="13">
    <source>
        <dbReference type="Proteomes" id="UP000054359"/>
    </source>
</evidence>
<comment type="similarity">
    <text evidence="3">Belongs to the ATG2 family.</text>
</comment>
<evidence type="ECO:0000256" key="9">
    <source>
        <dbReference type="ARBA" id="ARBA00023136"/>
    </source>
</evidence>
<feature type="non-terminal residue" evidence="12">
    <location>
        <position position="248"/>
    </location>
</feature>
<evidence type="ECO:0000256" key="3">
    <source>
        <dbReference type="ARBA" id="ARBA00009714"/>
    </source>
</evidence>
<dbReference type="GO" id="GO:0061709">
    <property type="term" value="P:reticulophagy"/>
    <property type="evidence" value="ECO:0007669"/>
    <property type="project" value="TreeGrafter"/>
</dbReference>
<evidence type="ECO:0000256" key="10">
    <source>
        <dbReference type="ARBA" id="ARBA00024479"/>
    </source>
</evidence>
<dbReference type="GO" id="GO:0061723">
    <property type="term" value="P:glycophagy"/>
    <property type="evidence" value="ECO:0007669"/>
    <property type="project" value="TreeGrafter"/>
</dbReference>
<keyword evidence="13" id="KW-1185">Reference proteome</keyword>
<dbReference type="GO" id="GO:0000422">
    <property type="term" value="P:autophagy of mitochondrion"/>
    <property type="evidence" value="ECO:0007669"/>
    <property type="project" value="TreeGrafter"/>
</dbReference>
<evidence type="ECO:0000256" key="4">
    <source>
        <dbReference type="ARBA" id="ARBA00018070"/>
    </source>
</evidence>
<protein>
    <recommendedName>
        <fullName evidence="4">Autophagy-related protein 2</fullName>
    </recommendedName>
</protein>
<keyword evidence="8" id="KW-0445">Lipid transport</keyword>
<keyword evidence="9" id="KW-0472">Membrane</keyword>
<keyword evidence="5" id="KW-0813">Transport</keyword>
<dbReference type="OMA" id="TARTIYH"/>
<dbReference type="GO" id="GO:0034727">
    <property type="term" value="P:piecemeal microautophagy of the nucleus"/>
    <property type="evidence" value="ECO:0007669"/>
    <property type="project" value="TreeGrafter"/>
</dbReference>